<organism evidence="1 2">
    <name type="scientific">Syncephalastrum racemosum</name>
    <name type="common">Filamentous fungus</name>
    <dbReference type="NCBI Taxonomy" id="13706"/>
    <lineage>
        <taxon>Eukaryota</taxon>
        <taxon>Fungi</taxon>
        <taxon>Fungi incertae sedis</taxon>
        <taxon>Mucoromycota</taxon>
        <taxon>Mucoromycotina</taxon>
        <taxon>Mucoromycetes</taxon>
        <taxon>Mucorales</taxon>
        <taxon>Syncephalastraceae</taxon>
        <taxon>Syncephalastrum</taxon>
    </lineage>
</organism>
<dbReference type="InParanoid" id="A0A1X2H2M2"/>
<comment type="caution">
    <text evidence="1">The sequence shown here is derived from an EMBL/GenBank/DDBJ whole genome shotgun (WGS) entry which is preliminary data.</text>
</comment>
<dbReference type="Proteomes" id="UP000242180">
    <property type="component" value="Unassembled WGS sequence"/>
</dbReference>
<accession>A0A1X2H2M2</accession>
<evidence type="ECO:0000313" key="2">
    <source>
        <dbReference type="Proteomes" id="UP000242180"/>
    </source>
</evidence>
<sequence length="91" mass="10672">MIILLCFPKKRCRSENERIKLGRTTVRFHPPRCVIHLVLHVTCSVPTSAHISTHHNHHVFPSRLTCKIGLERRKRRKDAFLLIFMSAFRSS</sequence>
<name>A0A1X2H2M2_SYNRA</name>
<protein>
    <submittedName>
        <fullName evidence="1">Uncharacterized protein</fullName>
    </submittedName>
</protein>
<keyword evidence="2" id="KW-1185">Reference proteome</keyword>
<dbReference type="EMBL" id="MCGN01000010">
    <property type="protein sequence ID" value="ORY92057.1"/>
    <property type="molecule type" value="Genomic_DNA"/>
</dbReference>
<proteinExistence type="predicted"/>
<reference evidence="1 2" key="1">
    <citation type="submission" date="2016-07" db="EMBL/GenBank/DDBJ databases">
        <title>Pervasive Adenine N6-methylation of Active Genes in Fungi.</title>
        <authorList>
            <consortium name="DOE Joint Genome Institute"/>
            <person name="Mondo S.J."/>
            <person name="Dannebaum R.O."/>
            <person name="Kuo R.C."/>
            <person name="Labutti K."/>
            <person name="Haridas S."/>
            <person name="Kuo A."/>
            <person name="Salamov A."/>
            <person name="Ahrendt S.R."/>
            <person name="Lipzen A."/>
            <person name="Sullivan W."/>
            <person name="Andreopoulos W.B."/>
            <person name="Clum A."/>
            <person name="Lindquist E."/>
            <person name="Daum C."/>
            <person name="Ramamoorthy G.K."/>
            <person name="Gryganskyi A."/>
            <person name="Culley D."/>
            <person name="Magnuson J.K."/>
            <person name="James T.Y."/>
            <person name="O'Malley M.A."/>
            <person name="Stajich J.E."/>
            <person name="Spatafora J.W."/>
            <person name="Visel A."/>
            <person name="Grigoriev I.V."/>
        </authorList>
    </citation>
    <scope>NUCLEOTIDE SEQUENCE [LARGE SCALE GENOMIC DNA]</scope>
    <source>
        <strain evidence="1 2">NRRL 2496</strain>
    </source>
</reference>
<gene>
    <name evidence="1" type="ORF">BCR43DRAFT_497723</name>
</gene>
<dbReference type="AlphaFoldDB" id="A0A1X2H2M2"/>
<evidence type="ECO:0000313" key="1">
    <source>
        <dbReference type="EMBL" id="ORY92057.1"/>
    </source>
</evidence>